<dbReference type="Proteomes" id="UP000681356">
    <property type="component" value="Unassembled WGS sequence"/>
</dbReference>
<dbReference type="RefSeq" id="WP_212534918.1">
    <property type="nucleotide sequence ID" value="NZ_JAGTUU010000001.1"/>
</dbReference>
<gene>
    <name evidence="2" type="ORF">KB874_02305</name>
</gene>
<dbReference type="AlphaFoldDB" id="A0A8J7WA00"/>
<sequence>MTDYSDLMDLGLRFGVNCTAMAILVFGLYYNRHGDRILATTAAMFNIFAFAVLGKLSSVEFGLAAGFGLFAILALFNLRSEQIGRIEIAYFFGAIAIAVICSIQGTPILNVVAISALALLGVYVVDHPALVRGSRAVTVTLDRIDPQLLKDEREMTGVLTERLGVNVTGYDIVSLNYVNELAIVNLTYNKKPRGNAE</sequence>
<evidence type="ECO:0000256" key="1">
    <source>
        <dbReference type="SAM" id="Phobius"/>
    </source>
</evidence>
<accession>A0A8J7WA00</accession>
<dbReference type="InterPro" id="IPR032531">
    <property type="entry name" value="DUF4956"/>
</dbReference>
<reference evidence="2" key="1">
    <citation type="submission" date="2021-04" db="EMBL/GenBank/DDBJ databases">
        <authorList>
            <person name="Yoon J."/>
        </authorList>
    </citation>
    <scope>NUCLEOTIDE SEQUENCE</scope>
    <source>
        <strain evidence="2">KMU-90</strain>
    </source>
</reference>
<proteinExistence type="predicted"/>
<feature type="transmembrane region" description="Helical" evidence="1">
    <location>
        <begin position="59"/>
        <end position="76"/>
    </location>
</feature>
<dbReference type="Pfam" id="PF16316">
    <property type="entry name" value="DUF4956"/>
    <property type="match status" value="1"/>
</dbReference>
<comment type="caution">
    <text evidence="2">The sequence shown here is derived from an EMBL/GenBank/DDBJ whole genome shotgun (WGS) entry which is preliminary data.</text>
</comment>
<feature type="transmembrane region" description="Helical" evidence="1">
    <location>
        <begin position="12"/>
        <end position="30"/>
    </location>
</feature>
<keyword evidence="1" id="KW-0812">Transmembrane</keyword>
<organism evidence="2 3">
    <name type="scientific">Thetidibacter halocola</name>
    <dbReference type="NCBI Taxonomy" id="2827239"/>
    <lineage>
        <taxon>Bacteria</taxon>
        <taxon>Pseudomonadati</taxon>
        <taxon>Pseudomonadota</taxon>
        <taxon>Alphaproteobacteria</taxon>
        <taxon>Rhodobacterales</taxon>
        <taxon>Roseobacteraceae</taxon>
        <taxon>Thetidibacter</taxon>
    </lineage>
</organism>
<feature type="transmembrane region" description="Helical" evidence="1">
    <location>
        <begin position="88"/>
        <end position="105"/>
    </location>
</feature>
<evidence type="ECO:0000313" key="2">
    <source>
        <dbReference type="EMBL" id="MBS0122952.1"/>
    </source>
</evidence>
<keyword evidence="1" id="KW-0472">Membrane</keyword>
<keyword evidence="1" id="KW-1133">Transmembrane helix</keyword>
<keyword evidence="3" id="KW-1185">Reference proteome</keyword>
<name>A0A8J7WA00_9RHOB</name>
<dbReference type="EMBL" id="JAGTUU010000001">
    <property type="protein sequence ID" value="MBS0122952.1"/>
    <property type="molecule type" value="Genomic_DNA"/>
</dbReference>
<feature type="transmembrane region" description="Helical" evidence="1">
    <location>
        <begin position="37"/>
        <end position="53"/>
    </location>
</feature>
<evidence type="ECO:0000313" key="3">
    <source>
        <dbReference type="Proteomes" id="UP000681356"/>
    </source>
</evidence>
<protein>
    <submittedName>
        <fullName evidence="2">DUF4956 domain-containing protein</fullName>
    </submittedName>
</protein>